<reference evidence="6 7" key="1">
    <citation type="submission" date="2020-08" db="EMBL/GenBank/DDBJ databases">
        <title>Genomic Encyclopedia of Type Strains, Phase IV (KMG-IV): sequencing the most valuable type-strain genomes for metagenomic binning, comparative biology and taxonomic classification.</title>
        <authorList>
            <person name="Goeker M."/>
        </authorList>
    </citation>
    <scope>NUCLEOTIDE SEQUENCE [LARGE SCALE GENOMIC DNA]</scope>
    <source>
        <strain evidence="6 7">DSM 103377</strain>
    </source>
</reference>
<organism evidence="6 7">
    <name type="scientific">Rubricella aquisinus</name>
    <dbReference type="NCBI Taxonomy" id="2028108"/>
    <lineage>
        <taxon>Bacteria</taxon>
        <taxon>Pseudomonadati</taxon>
        <taxon>Pseudomonadota</taxon>
        <taxon>Alphaproteobacteria</taxon>
        <taxon>Rhodobacterales</taxon>
        <taxon>Paracoccaceae</taxon>
        <taxon>Rubricella</taxon>
    </lineage>
</organism>
<gene>
    <name evidence="6" type="ORF">FHS89_003263</name>
</gene>
<accession>A0A840X1G7</accession>
<name>A0A840X1G7_9RHOB</name>
<dbReference type="Gene3D" id="3.30.300.30">
    <property type="match status" value="1"/>
</dbReference>
<feature type="non-terminal residue" evidence="6">
    <location>
        <position position="1"/>
    </location>
</feature>
<evidence type="ECO:0000313" key="6">
    <source>
        <dbReference type="EMBL" id="MBB5517210.1"/>
    </source>
</evidence>
<dbReference type="Gene3D" id="3.30.559.10">
    <property type="entry name" value="Chloramphenicol acetyltransferase-like domain"/>
    <property type="match status" value="2"/>
</dbReference>
<dbReference type="InterPro" id="IPR020806">
    <property type="entry name" value="PKS_PP-bd"/>
</dbReference>
<keyword evidence="7" id="KW-1185">Reference proteome</keyword>
<feature type="region of interest" description="Disordered" evidence="4">
    <location>
        <begin position="238"/>
        <end position="259"/>
    </location>
</feature>
<dbReference type="Gene3D" id="1.10.1200.10">
    <property type="entry name" value="ACP-like"/>
    <property type="match status" value="2"/>
</dbReference>
<feature type="domain" description="Carrier" evidence="5">
    <location>
        <begin position="255"/>
        <end position="332"/>
    </location>
</feature>
<protein>
    <submittedName>
        <fullName evidence="6">Non-ribosomal peptide synthetase component F</fullName>
    </submittedName>
</protein>
<dbReference type="PROSITE" id="PS00012">
    <property type="entry name" value="PHOSPHOPANTETHEINE"/>
    <property type="match status" value="2"/>
</dbReference>
<feature type="domain" description="Carrier" evidence="5">
    <location>
        <begin position="799"/>
        <end position="874"/>
    </location>
</feature>
<dbReference type="InterPro" id="IPR009081">
    <property type="entry name" value="PP-bd_ACP"/>
</dbReference>
<dbReference type="EMBL" id="JACIJS010000020">
    <property type="protein sequence ID" value="MBB5517210.1"/>
    <property type="molecule type" value="Genomic_DNA"/>
</dbReference>
<dbReference type="InterPro" id="IPR036736">
    <property type="entry name" value="ACP-like_sf"/>
</dbReference>
<proteinExistence type="predicted"/>
<dbReference type="PANTHER" id="PTHR45527">
    <property type="entry name" value="NONRIBOSOMAL PEPTIDE SYNTHETASE"/>
    <property type="match status" value="1"/>
</dbReference>
<dbReference type="InterPro" id="IPR045851">
    <property type="entry name" value="AMP-bd_C_sf"/>
</dbReference>
<dbReference type="InterPro" id="IPR023213">
    <property type="entry name" value="CAT-like_dom_sf"/>
</dbReference>
<dbReference type="GO" id="GO:0044550">
    <property type="term" value="P:secondary metabolite biosynthetic process"/>
    <property type="evidence" value="ECO:0007669"/>
    <property type="project" value="TreeGrafter"/>
</dbReference>
<dbReference type="InterPro" id="IPR001242">
    <property type="entry name" value="Condensation_dom"/>
</dbReference>
<dbReference type="GO" id="GO:0005737">
    <property type="term" value="C:cytoplasm"/>
    <property type="evidence" value="ECO:0007669"/>
    <property type="project" value="TreeGrafter"/>
</dbReference>
<dbReference type="SUPFAM" id="SSF56801">
    <property type="entry name" value="Acetyl-CoA synthetase-like"/>
    <property type="match status" value="1"/>
</dbReference>
<dbReference type="CDD" id="cd19531">
    <property type="entry name" value="LCL_NRPS-like"/>
    <property type="match status" value="1"/>
</dbReference>
<dbReference type="GO" id="GO:0003824">
    <property type="term" value="F:catalytic activity"/>
    <property type="evidence" value="ECO:0007669"/>
    <property type="project" value="InterPro"/>
</dbReference>
<evidence type="ECO:0000256" key="2">
    <source>
        <dbReference type="ARBA" id="ARBA00022450"/>
    </source>
</evidence>
<comment type="cofactor">
    <cofactor evidence="1">
        <name>pantetheine 4'-phosphate</name>
        <dbReference type="ChEBI" id="CHEBI:47942"/>
    </cofactor>
</comment>
<evidence type="ECO:0000256" key="3">
    <source>
        <dbReference type="ARBA" id="ARBA00022553"/>
    </source>
</evidence>
<dbReference type="SUPFAM" id="SSF47336">
    <property type="entry name" value="ACP-like"/>
    <property type="match status" value="2"/>
</dbReference>
<dbReference type="FunFam" id="1.10.1200.10:FF:000005">
    <property type="entry name" value="Nonribosomal peptide synthetase 1"/>
    <property type="match status" value="2"/>
</dbReference>
<dbReference type="Pfam" id="PF00668">
    <property type="entry name" value="Condensation"/>
    <property type="match status" value="2"/>
</dbReference>
<dbReference type="PROSITE" id="PS50075">
    <property type="entry name" value="CARRIER"/>
    <property type="match status" value="2"/>
</dbReference>
<evidence type="ECO:0000313" key="7">
    <source>
        <dbReference type="Proteomes" id="UP000553766"/>
    </source>
</evidence>
<feature type="region of interest" description="Disordered" evidence="4">
    <location>
        <begin position="101"/>
        <end position="176"/>
    </location>
</feature>
<dbReference type="Proteomes" id="UP000553766">
    <property type="component" value="Unassembled WGS sequence"/>
</dbReference>
<dbReference type="Pfam" id="PF00550">
    <property type="entry name" value="PP-binding"/>
    <property type="match status" value="2"/>
</dbReference>
<dbReference type="GO" id="GO:0031177">
    <property type="term" value="F:phosphopantetheine binding"/>
    <property type="evidence" value="ECO:0007669"/>
    <property type="project" value="InterPro"/>
</dbReference>
<keyword evidence="2" id="KW-0596">Phosphopantetheine</keyword>
<feature type="non-terminal residue" evidence="6">
    <location>
        <position position="1292"/>
    </location>
</feature>
<dbReference type="GO" id="GO:0043041">
    <property type="term" value="P:amino acid activation for nonribosomal peptide biosynthetic process"/>
    <property type="evidence" value="ECO:0007669"/>
    <property type="project" value="TreeGrafter"/>
</dbReference>
<dbReference type="InterPro" id="IPR006162">
    <property type="entry name" value="Ppantetheine_attach_site"/>
</dbReference>
<dbReference type="SUPFAM" id="SSF52777">
    <property type="entry name" value="CoA-dependent acyltransferases"/>
    <property type="match status" value="4"/>
</dbReference>
<keyword evidence="3" id="KW-0597">Phosphoprotein</keyword>
<dbReference type="SMART" id="SM00823">
    <property type="entry name" value="PKS_PP"/>
    <property type="match status" value="2"/>
</dbReference>
<evidence type="ECO:0000256" key="1">
    <source>
        <dbReference type="ARBA" id="ARBA00001957"/>
    </source>
</evidence>
<evidence type="ECO:0000256" key="4">
    <source>
        <dbReference type="SAM" id="MobiDB-lite"/>
    </source>
</evidence>
<feature type="compositionally biased region" description="Polar residues" evidence="4">
    <location>
        <begin position="114"/>
        <end position="125"/>
    </location>
</feature>
<comment type="caution">
    <text evidence="6">The sequence shown here is derived from an EMBL/GenBank/DDBJ whole genome shotgun (WGS) entry which is preliminary data.</text>
</comment>
<evidence type="ECO:0000259" key="5">
    <source>
        <dbReference type="PROSITE" id="PS50075"/>
    </source>
</evidence>
<sequence>PGEIEAAIAAHPGVAAAAVKLWPAEAVAGSSAAGSSAAGSSAAGSSPAGSSVTGSSAGSTGQARLAAYYTLAEGYALPAATGAATTDAGPLGTVAAHGAAAGPDAATSDVPSAAAQSGIATSRPGTTRLAAMDPSVPQEADQDGDQGARHAHGSTPHGSAPASATGPIPTEPVHAAADPTAPATLYTDTPDTDTTAPAAPLPDLADWIARHLAPAMQPDALILMDALPLTASGKLDRKALPKPQNWGQRAQNRAAPEGQTEQTLAAIWAETLGIDTNEIARDDSFFALGGHSLTAMRTAARIRDRFQTNTTLAQIFDTPILKALAQSIDATAKDTPAPTAEIAPGTLSPAQHRMWFLQTLTPDAAPYNMPAAFDLEGDIDADALGKTLKTLAKTHDILRTIYPTTDGSPRAEITETLPDLIRETLPSRDAARARAKTLAQTPFALTTDIPIRAHLLTYAPNHAILTLTLHHIAADGWAVGLLLEEFASLYAKFRAGAVPTPKHGPSYAAFTAWQAAQAAHPGQDARLKAAAERLEGAPPALALPFDHERPDIQSFNGGKHHFTLPDPLITALRARAQAKGQTLFVQLMAGLNAMLGRITGEADLLIGTPVARRDLPQTEGLIGSVMNTVAVRTALTEDMTLDQVASAVQRGLRDAIAEQDIPFERIIDALHVERSLSHAPLFQVLFAMQDDALDRFELTGAQTKLLPQTTPAAKFDLTLTVDDSTADSLDAAFEYAADLFEPETIAVLTRAYLEVLTQLAQQGRTPLAEVTTGEMPARALVRSETAPPVDQEPQIAGNAPQGELEETLANIWQGLLNLDEVSRDVSFFALGGHSLNANQMVARFEHATGLTLSMRDVFLTPTIAELAAKATAAPPPDQPTVDRSQPIPLTPAQLDIYLACQKAPNSLAYLIPAAYRVTGPFNLDRFEAACRAVIDAHEILRVAIVDTAEAPAQIIEKSPSFQINRLTAPTEEDATAWALNALRQPLPLDQAPLFRITAIEDGAGTVLAFSFHHLIFDGWSLSLFVQELFARYHDQPRPADPVQFFDIPMPVADAESAAFWSAHLTPVPEKLLLPYDGSASGDEAAWQTAHLTLNEIKALKSYAKNHGISPFILSLSALQILLSRQANQHDITIGIATSGRESAAKQASFGLFLNTIPFRAQVRENDSLADLLTRNRDAFSAAMTHTQYPLSHMIADLGAADGPLFDVLIDWQDERLTDARLDVAAGALEVVDLRLSPTGAKAPLTFYLRDRAEGLEVSLEHNASLLSSSTASSLLSQFIEGLRGVVGGVGCV</sequence>
<feature type="region of interest" description="Disordered" evidence="4">
    <location>
        <begin position="32"/>
        <end position="58"/>
    </location>
</feature>
<dbReference type="Gene3D" id="3.30.559.30">
    <property type="entry name" value="Nonribosomal peptide synthetase, condensation domain"/>
    <property type="match status" value="2"/>
</dbReference>
<dbReference type="PANTHER" id="PTHR45527:SF1">
    <property type="entry name" value="FATTY ACID SYNTHASE"/>
    <property type="match status" value="1"/>
</dbReference>
<dbReference type="RefSeq" id="WP_246414008.1">
    <property type="nucleotide sequence ID" value="NZ_JACIJS010000020.1"/>
</dbReference>